<evidence type="ECO:0000313" key="5">
    <source>
        <dbReference type="EMBL" id="GAX80243.1"/>
    </source>
</evidence>
<dbReference type="SUPFAM" id="SSF57850">
    <property type="entry name" value="RING/U-box"/>
    <property type="match status" value="1"/>
</dbReference>
<feature type="domain" description="RING-type" evidence="4">
    <location>
        <begin position="969"/>
        <end position="1002"/>
    </location>
</feature>
<dbReference type="GO" id="GO:0008270">
    <property type="term" value="F:zinc ion binding"/>
    <property type="evidence" value="ECO:0007669"/>
    <property type="project" value="UniProtKB-KW"/>
</dbReference>
<reference evidence="5 6" key="1">
    <citation type="submission" date="2017-08" db="EMBL/GenBank/DDBJ databases">
        <title>Acidophilic green algal genome provides insights into adaptation to an acidic environment.</title>
        <authorList>
            <person name="Hirooka S."/>
            <person name="Hirose Y."/>
            <person name="Kanesaki Y."/>
            <person name="Higuchi S."/>
            <person name="Fujiwara T."/>
            <person name="Onuma R."/>
            <person name="Era A."/>
            <person name="Ohbayashi R."/>
            <person name="Uzuka A."/>
            <person name="Nozaki H."/>
            <person name="Yoshikawa H."/>
            <person name="Miyagishima S.Y."/>
        </authorList>
    </citation>
    <scope>NUCLEOTIDE SEQUENCE [LARGE SCALE GENOMIC DNA]</scope>
    <source>
        <strain evidence="5 6">NIES-2499</strain>
    </source>
</reference>
<accession>A0A250XAV2</accession>
<keyword evidence="1" id="KW-0863">Zinc-finger</keyword>
<dbReference type="Gene3D" id="3.30.40.10">
    <property type="entry name" value="Zinc/RING finger domain, C3HC4 (zinc finger)"/>
    <property type="match status" value="1"/>
</dbReference>
<keyword evidence="1" id="KW-0479">Metal-binding</keyword>
<proteinExistence type="predicted"/>
<organism evidence="5 6">
    <name type="scientific">Chlamydomonas eustigma</name>
    <dbReference type="NCBI Taxonomy" id="1157962"/>
    <lineage>
        <taxon>Eukaryota</taxon>
        <taxon>Viridiplantae</taxon>
        <taxon>Chlorophyta</taxon>
        <taxon>core chlorophytes</taxon>
        <taxon>Chlorophyceae</taxon>
        <taxon>CS clade</taxon>
        <taxon>Chlamydomonadales</taxon>
        <taxon>Chlamydomonadaceae</taxon>
        <taxon>Chlamydomonas</taxon>
    </lineage>
</organism>
<feature type="region of interest" description="Disordered" evidence="3">
    <location>
        <begin position="843"/>
        <end position="871"/>
    </location>
</feature>
<dbReference type="Pfam" id="PF13920">
    <property type="entry name" value="zf-C3HC4_3"/>
    <property type="match status" value="1"/>
</dbReference>
<name>A0A250XAV2_9CHLO</name>
<dbReference type="EMBL" id="BEGY01000050">
    <property type="protein sequence ID" value="GAX80243.1"/>
    <property type="molecule type" value="Genomic_DNA"/>
</dbReference>
<dbReference type="AlphaFoldDB" id="A0A250XAV2"/>
<feature type="coiled-coil region" evidence="2">
    <location>
        <begin position="715"/>
        <end position="749"/>
    </location>
</feature>
<feature type="region of interest" description="Disordered" evidence="3">
    <location>
        <begin position="219"/>
        <end position="265"/>
    </location>
</feature>
<feature type="region of interest" description="Disordered" evidence="3">
    <location>
        <begin position="896"/>
        <end position="921"/>
    </location>
</feature>
<dbReference type="Proteomes" id="UP000232323">
    <property type="component" value="Unassembled WGS sequence"/>
</dbReference>
<gene>
    <name evidence="5" type="ORF">CEUSTIGMA_g7681.t1</name>
</gene>
<evidence type="ECO:0000313" key="6">
    <source>
        <dbReference type="Proteomes" id="UP000232323"/>
    </source>
</evidence>
<dbReference type="SMART" id="SM00184">
    <property type="entry name" value="RING"/>
    <property type="match status" value="1"/>
</dbReference>
<keyword evidence="6" id="KW-1185">Reference proteome</keyword>
<keyword evidence="1" id="KW-0862">Zinc</keyword>
<evidence type="ECO:0000256" key="3">
    <source>
        <dbReference type="SAM" id="MobiDB-lite"/>
    </source>
</evidence>
<evidence type="ECO:0000259" key="4">
    <source>
        <dbReference type="PROSITE" id="PS50089"/>
    </source>
</evidence>
<evidence type="ECO:0000256" key="1">
    <source>
        <dbReference type="PROSITE-ProRule" id="PRU00175"/>
    </source>
</evidence>
<dbReference type="PROSITE" id="PS50089">
    <property type="entry name" value="ZF_RING_2"/>
    <property type="match status" value="1"/>
</dbReference>
<evidence type="ECO:0000256" key="2">
    <source>
        <dbReference type="SAM" id="Coils"/>
    </source>
</evidence>
<dbReference type="STRING" id="1157962.A0A250XAV2"/>
<feature type="compositionally biased region" description="Low complexity" evidence="3">
    <location>
        <begin position="899"/>
        <end position="909"/>
    </location>
</feature>
<dbReference type="InterPro" id="IPR013083">
    <property type="entry name" value="Znf_RING/FYVE/PHD"/>
</dbReference>
<keyword evidence="2" id="KW-0175">Coiled coil</keyword>
<protein>
    <recommendedName>
        <fullName evidence="4">RING-type domain-containing protein</fullName>
    </recommendedName>
</protein>
<dbReference type="InterPro" id="IPR001841">
    <property type="entry name" value="Znf_RING"/>
</dbReference>
<comment type="caution">
    <text evidence="5">The sequence shown here is derived from an EMBL/GenBank/DDBJ whole genome shotgun (WGS) entry which is preliminary data.</text>
</comment>
<dbReference type="OrthoDB" id="5855668at2759"/>
<sequence length="1012" mass="108832">MSETVYSNVGGRSCMIQDSPSRGRRLRCHIPYSGSTSTSTLLYDHGNHPDCRSEVQLNAVATCLISEASTALQRPSCNLMDSSHSDWAMSSNGPLVPLDNYQHYIQYAVSLSASERRDVLGLPKSEVLTAVDDVVSKCPRCGFVHKVLSALLLASNCGPSSSPEPDAVLDLTDLTASNSLLDHPPLCENVAGEECSSCPSCLTVASIHIVSRDLQLSHHKDNTADDDPAAVSLSSPGTADDDPAAVSLSSPGTADDDPPAVSLSSPGTEALQRLQVLVRGLVEEQQADRLSVFNESAESDDLLEEPRRRLGGLCYDQSYCKISVLQQHLKGQSSKAGAARDKQNNNNGLFTQTTSSQLLMSRPSGHAAAASSSSLLLLLSEEAERRGGVLSSSGSSSSRQHGATAVKASCESDVGVNLTQFNWRHPDKLMLIDSLWEADFGSSSSSRREQDPPDVHLLLEGRAAVCQTRKLDGSCSLLGLFLRKSMLHLQEVSAEVWNCSSHIHQPGPGDLESSERRIWAALQNISQIQSSEAGAIPEKDAERKQCQQRLLRIRQAKQRGLEEGSRKLLLILLRQMWTRLIQAYHLRQGACTATRLLHGLPTSSAGSSDDLFPSFQVPHEAGMRESVDTSFRPASSILRLDDRRGVPATNRVFREHEIVEVAMAADCNHHHVDPLSSKETTGSLESTDAWESCRLRQTEVVFGVPTAAAASAASMQHAEDALRASLSEVQSLRERVSELEQELECSQMEGRSLSIDLMDTNEALSNSNAQVSALFDEVALGQARLEHALNERDQLRSDLLLQQAQRSRSSYHQQGAALTLVLGRTHDYDSDYLAGAINMPESRQQSSAHGVSTLSNDHCSSGPQNAAGPETTSSLLELWQAALLAAAAAAADQQPLGTPAASASGAASPGRERPGKAGGSSACCFPSAQALLSRMNAEELEGLLKRAESAVMHIRAVHSQAVVSEKEACPVCWEAQKGLVFGCGHSTCVGCGEKLSSCPICRSMITIRIRTY</sequence>